<sequence length="464" mass="49968">MPWSVAQSGERTIVTRRMYTIDAGGTQAEKYADLPRRMRAQWGISLRLGALIGSRSRADLAHMDRPGEREPIILSGSTHRGRESSIDETISSFNFFVASLANFFFFASLNAFSLLPLYIKTLGGTESQIGWIMGSYSLTAILWQPLAGAFVDRFGRKRFLLLGSALGLLASVGFAFSTQMDARFIFFRILQGIGYSTFYIANLTLVAEIVPSHRRGEAVGLFGISGLITIALSPALGEIVIHRAGYSAFFLAAAVAAAGCLLTSLAFRNLSATPLKAVSSGPSFLIPSARILPPILLTLVFGLVSGTVFVFLPTYAMQAGLSRIGGFYVAYSVAAIGIRLTCGRLSDRWGRQRVILPSLLLMGSGTLGLVWLVSPVGLLLVGTLTGMAHGLLFPALSAYAIDLADSEERGRSIGAFTTAMLLGNALASFIFGMVAEQFGYPMIYLLTSGIVAITYFVFLRFHRA</sequence>
<keyword evidence="3 5" id="KW-1133">Transmembrane helix</keyword>
<dbReference type="CDD" id="cd17489">
    <property type="entry name" value="MFS_YfcJ_like"/>
    <property type="match status" value="1"/>
</dbReference>
<feature type="transmembrane region" description="Helical" evidence="5">
    <location>
        <begin position="324"/>
        <end position="342"/>
    </location>
</feature>
<dbReference type="Gene3D" id="1.20.1250.20">
    <property type="entry name" value="MFS general substrate transporter like domains"/>
    <property type="match status" value="1"/>
</dbReference>
<evidence type="ECO:0000256" key="2">
    <source>
        <dbReference type="ARBA" id="ARBA00022692"/>
    </source>
</evidence>
<feature type="transmembrane region" description="Helical" evidence="5">
    <location>
        <begin position="413"/>
        <end position="435"/>
    </location>
</feature>
<feature type="transmembrane region" description="Helical" evidence="5">
    <location>
        <begin position="159"/>
        <end position="178"/>
    </location>
</feature>
<keyword evidence="2 5" id="KW-0812">Transmembrane</keyword>
<feature type="domain" description="Major facilitator superfamily (MFS) profile" evidence="6">
    <location>
        <begin position="91"/>
        <end position="464"/>
    </location>
</feature>
<evidence type="ECO:0000313" key="8">
    <source>
        <dbReference type="Proteomes" id="UP000241436"/>
    </source>
</evidence>
<dbReference type="InterPro" id="IPR011701">
    <property type="entry name" value="MFS"/>
</dbReference>
<evidence type="ECO:0000256" key="5">
    <source>
        <dbReference type="SAM" id="Phobius"/>
    </source>
</evidence>
<feature type="transmembrane region" description="Helical" evidence="5">
    <location>
        <begin position="131"/>
        <end position="152"/>
    </location>
</feature>
<organism evidence="7 8">
    <name type="scientific">Candidatus Methylomirabilis limnetica</name>
    <dbReference type="NCBI Taxonomy" id="2033718"/>
    <lineage>
        <taxon>Bacteria</taxon>
        <taxon>Candidatus Methylomirabilota</taxon>
        <taxon>Candidatus Methylomirabilia</taxon>
        <taxon>Candidatus Methylomirabilales</taxon>
        <taxon>Candidatus Methylomirabilaceae</taxon>
        <taxon>Candidatus Methylomirabilis</taxon>
    </lineage>
</organism>
<evidence type="ECO:0000256" key="1">
    <source>
        <dbReference type="ARBA" id="ARBA00004141"/>
    </source>
</evidence>
<feature type="transmembrane region" description="Helical" evidence="5">
    <location>
        <begin position="379"/>
        <end position="401"/>
    </location>
</feature>
<feature type="transmembrane region" description="Helical" evidence="5">
    <location>
        <begin position="248"/>
        <end position="270"/>
    </location>
</feature>
<keyword evidence="4 5" id="KW-0472">Membrane</keyword>
<evidence type="ECO:0000259" key="6">
    <source>
        <dbReference type="PROSITE" id="PS50850"/>
    </source>
</evidence>
<feature type="transmembrane region" description="Helical" evidence="5">
    <location>
        <begin position="95"/>
        <end position="119"/>
    </location>
</feature>
<feature type="transmembrane region" description="Helical" evidence="5">
    <location>
        <begin position="291"/>
        <end position="312"/>
    </location>
</feature>
<dbReference type="Pfam" id="PF07690">
    <property type="entry name" value="MFS_1"/>
    <property type="match status" value="1"/>
</dbReference>
<dbReference type="EMBL" id="NVQC01000008">
    <property type="protein sequence ID" value="PTL37077.1"/>
    <property type="molecule type" value="Genomic_DNA"/>
</dbReference>
<feature type="transmembrane region" description="Helical" evidence="5">
    <location>
        <begin position="354"/>
        <end position="373"/>
    </location>
</feature>
<dbReference type="SUPFAM" id="SSF103473">
    <property type="entry name" value="MFS general substrate transporter"/>
    <property type="match status" value="1"/>
</dbReference>
<evidence type="ECO:0000256" key="4">
    <source>
        <dbReference type="ARBA" id="ARBA00023136"/>
    </source>
</evidence>
<dbReference type="AlphaFoldDB" id="A0A2T4U133"/>
<feature type="transmembrane region" description="Helical" evidence="5">
    <location>
        <begin position="184"/>
        <end position="206"/>
    </location>
</feature>
<feature type="transmembrane region" description="Helical" evidence="5">
    <location>
        <begin position="218"/>
        <end position="236"/>
    </location>
</feature>
<gene>
    <name evidence="7" type="ORF">CLG94_00670</name>
</gene>
<reference evidence="8" key="2">
    <citation type="journal article" date="2018" name="Environ. Microbiol.">
        <title>Bloom of a denitrifying methanotroph, 'Candidatus Methylomirabilis limnetica', in a deep stratified lake.</title>
        <authorList>
            <person name="Graf J.S."/>
            <person name="Mayr M.J."/>
            <person name="Marchant H.K."/>
            <person name="Tienken D."/>
            <person name="Hach P.F."/>
            <person name="Brand A."/>
            <person name="Schubert C.J."/>
            <person name="Kuypers M.M."/>
            <person name="Milucka J."/>
        </authorList>
    </citation>
    <scope>NUCLEOTIDE SEQUENCE [LARGE SCALE GENOMIC DNA]</scope>
    <source>
        <strain evidence="8">Zug</strain>
    </source>
</reference>
<proteinExistence type="predicted"/>
<dbReference type="GO" id="GO:0016020">
    <property type="term" value="C:membrane"/>
    <property type="evidence" value="ECO:0007669"/>
    <property type="project" value="UniProtKB-SubCell"/>
</dbReference>
<dbReference type="PROSITE" id="PS50850">
    <property type="entry name" value="MFS"/>
    <property type="match status" value="1"/>
</dbReference>
<dbReference type="PANTHER" id="PTHR23531:SF1">
    <property type="entry name" value="QUINOLENE RESISTANCE PROTEIN NORA"/>
    <property type="match status" value="1"/>
</dbReference>
<comment type="subcellular location">
    <subcellularLocation>
        <location evidence="1">Membrane</location>
        <topology evidence="1">Multi-pass membrane protein</topology>
    </subcellularLocation>
</comment>
<dbReference type="InterPro" id="IPR052714">
    <property type="entry name" value="MFS_Exporter"/>
</dbReference>
<dbReference type="Proteomes" id="UP000241436">
    <property type="component" value="Unassembled WGS sequence"/>
</dbReference>
<evidence type="ECO:0000256" key="3">
    <source>
        <dbReference type="ARBA" id="ARBA00022989"/>
    </source>
</evidence>
<protein>
    <recommendedName>
        <fullName evidence="6">Major facilitator superfamily (MFS) profile domain-containing protein</fullName>
    </recommendedName>
</protein>
<dbReference type="PANTHER" id="PTHR23531">
    <property type="entry name" value="QUINOLENE RESISTANCE PROTEIN NORA"/>
    <property type="match status" value="1"/>
</dbReference>
<comment type="caution">
    <text evidence="7">The sequence shown here is derived from an EMBL/GenBank/DDBJ whole genome shotgun (WGS) entry which is preliminary data.</text>
</comment>
<reference evidence="7 8" key="1">
    <citation type="submission" date="2017-09" db="EMBL/GenBank/DDBJ databases">
        <title>Bloom of a denitrifying methanotroph, Candidatus Methylomirabilis limnetica, in a deep stratified lake.</title>
        <authorList>
            <person name="Graf J.S."/>
            <person name="Marchant H.K."/>
            <person name="Tienken D."/>
            <person name="Hach P.F."/>
            <person name="Brand A."/>
            <person name="Schubert C.J."/>
            <person name="Kuypers M.M."/>
            <person name="Milucka J."/>
        </authorList>
    </citation>
    <scope>NUCLEOTIDE SEQUENCE [LARGE SCALE GENOMIC DNA]</scope>
    <source>
        <strain evidence="7 8">Zug</strain>
    </source>
</reference>
<evidence type="ECO:0000313" key="7">
    <source>
        <dbReference type="EMBL" id="PTL37077.1"/>
    </source>
</evidence>
<feature type="transmembrane region" description="Helical" evidence="5">
    <location>
        <begin position="441"/>
        <end position="461"/>
    </location>
</feature>
<dbReference type="InterPro" id="IPR020846">
    <property type="entry name" value="MFS_dom"/>
</dbReference>
<dbReference type="InterPro" id="IPR036259">
    <property type="entry name" value="MFS_trans_sf"/>
</dbReference>
<dbReference type="GO" id="GO:0022857">
    <property type="term" value="F:transmembrane transporter activity"/>
    <property type="evidence" value="ECO:0007669"/>
    <property type="project" value="InterPro"/>
</dbReference>
<dbReference type="PROSITE" id="PS00216">
    <property type="entry name" value="SUGAR_TRANSPORT_1"/>
    <property type="match status" value="1"/>
</dbReference>
<keyword evidence="8" id="KW-1185">Reference proteome</keyword>
<dbReference type="InterPro" id="IPR005829">
    <property type="entry name" value="Sugar_transporter_CS"/>
</dbReference>
<name>A0A2T4U133_9BACT</name>
<accession>A0A2T4U133</accession>